<name>A0ABM7SZ25_9CLOT</name>
<dbReference type="InterPro" id="IPR053154">
    <property type="entry name" value="c-di-AMP_regulator"/>
</dbReference>
<reference evidence="3" key="1">
    <citation type="submission" date="2021-07" db="EMBL/GenBank/DDBJ databases">
        <title>Complete genome sequencing of a Clostridium isolate.</title>
        <authorList>
            <person name="Ueki A."/>
            <person name="Tonouchi A."/>
        </authorList>
    </citation>
    <scope>NUCLEOTIDE SEQUENCE [LARGE SCALE GENOMIC DNA]</scope>
    <source>
        <strain evidence="3">C5S11</strain>
    </source>
</reference>
<dbReference type="PANTHER" id="PTHR37804">
    <property type="entry name" value="CDAA REGULATORY PROTEIN CDAR"/>
    <property type="match status" value="1"/>
</dbReference>
<keyword evidence="3" id="KW-1185">Reference proteome</keyword>
<keyword evidence="1" id="KW-0812">Transmembrane</keyword>
<evidence type="ECO:0000313" key="3">
    <source>
        <dbReference type="Proteomes" id="UP000824633"/>
    </source>
</evidence>
<dbReference type="Pfam" id="PF07949">
    <property type="entry name" value="YbbR"/>
    <property type="match status" value="2"/>
</dbReference>
<organism evidence="2 3">
    <name type="scientific">Clostridium gelidum</name>
    <dbReference type="NCBI Taxonomy" id="704125"/>
    <lineage>
        <taxon>Bacteria</taxon>
        <taxon>Bacillati</taxon>
        <taxon>Bacillota</taxon>
        <taxon>Clostridia</taxon>
        <taxon>Eubacteriales</taxon>
        <taxon>Clostridiaceae</taxon>
        <taxon>Clostridium</taxon>
    </lineage>
</organism>
<sequence length="406" mass="44865">MDKSENRTLIVKVICVLLSLGLWLYVSTVENPLRTYELKNIPVELTNEDSVTNSKFAVVNKPQFTVDLKLEGSSNEVVKVKKEDFRIIADMSAYALKNGENNIPVQIITCPENIDVKNNGFLGIKVNLEELVEKNFTIKSKVKVTYKEHIYEKEQTISPKTITVTGGKSSVEKISEAILTGEEKNIDKNNESEYGIKFVDSLGNEVDNIKSDSKTAKLSIAITNGKFVPINLKTKGAVPQGFILEGYELSNNSINILGDNQNLDKIEAIDTEVVDMSSLQAESEMDVKLNLPKGISVENGENTIKAKFKVVKEETTTKKIVCNVQYKNLNEAFSLDSSNSTINVTLTGTQTELDKISSQNINVILDLANVKEEGTSNYTPQATLINTDKVTISNVDSVNIVVKKKS</sequence>
<dbReference type="Gene3D" id="2.170.120.40">
    <property type="entry name" value="YbbR-like domain"/>
    <property type="match status" value="1"/>
</dbReference>
<accession>A0ABM7SZ25</accession>
<dbReference type="Proteomes" id="UP000824633">
    <property type="component" value="Chromosome"/>
</dbReference>
<dbReference type="PANTHER" id="PTHR37804:SF1">
    <property type="entry name" value="CDAA REGULATORY PROTEIN CDAR"/>
    <property type="match status" value="1"/>
</dbReference>
<evidence type="ECO:0000256" key="1">
    <source>
        <dbReference type="SAM" id="Phobius"/>
    </source>
</evidence>
<dbReference type="EMBL" id="AP024849">
    <property type="protein sequence ID" value="BCZ44147.1"/>
    <property type="molecule type" value="Genomic_DNA"/>
</dbReference>
<gene>
    <name evidence="2" type="ORF">psyc5s11_02140</name>
</gene>
<dbReference type="Gene3D" id="2.170.120.30">
    <property type="match status" value="2"/>
</dbReference>
<dbReference type="RefSeq" id="WP_224035854.1">
    <property type="nucleotide sequence ID" value="NZ_AP024849.1"/>
</dbReference>
<evidence type="ECO:0000313" key="2">
    <source>
        <dbReference type="EMBL" id="BCZ44147.1"/>
    </source>
</evidence>
<dbReference type="InterPro" id="IPR012505">
    <property type="entry name" value="YbbR"/>
</dbReference>
<feature type="transmembrane region" description="Helical" evidence="1">
    <location>
        <begin position="9"/>
        <end position="26"/>
    </location>
</feature>
<protein>
    <recommendedName>
        <fullName evidence="4">YbbR-like protein</fullName>
    </recommendedName>
</protein>
<keyword evidence="1" id="KW-0472">Membrane</keyword>
<keyword evidence="1" id="KW-1133">Transmembrane helix</keyword>
<proteinExistence type="predicted"/>
<evidence type="ECO:0008006" key="4">
    <source>
        <dbReference type="Google" id="ProtNLM"/>
    </source>
</evidence>